<evidence type="ECO:0000313" key="2">
    <source>
        <dbReference type="EMBL" id="OOG00024.1"/>
    </source>
</evidence>
<dbReference type="Proteomes" id="UP000188318">
    <property type="component" value="Unassembled WGS sequence"/>
</dbReference>
<name>A0A1R3RZY2_ASPC5</name>
<accession>A0A1R3RZY2</accession>
<feature type="compositionally biased region" description="Low complexity" evidence="1">
    <location>
        <begin position="108"/>
        <end position="119"/>
    </location>
</feature>
<feature type="compositionally biased region" description="Polar residues" evidence="1">
    <location>
        <begin position="53"/>
        <end position="64"/>
    </location>
</feature>
<evidence type="ECO:0000313" key="3">
    <source>
        <dbReference type="Proteomes" id="UP000188318"/>
    </source>
</evidence>
<protein>
    <submittedName>
        <fullName evidence="2">Uncharacterized protein</fullName>
    </submittedName>
</protein>
<evidence type="ECO:0000256" key="1">
    <source>
        <dbReference type="SAM" id="MobiDB-lite"/>
    </source>
</evidence>
<gene>
    <name evidence="2" type="ORF">ASPCADRAFT_203914</name>
</gene>
<feature type="compositionally biased region" description="Basic and acidic residues" evidence="1">
    <location>
        <begin position="22"/>
        <end position="36"/>
    </location>
</feature>
<dbReference type="EMBL" id="KV907494">
    <property type="protein sequence ID" value="OOG00024.1"/>
    <property type="molecule type" value="Genomic_DNA"/>
</dbReference>
<sequence length="119" mass="12845">MAFVVMHGMMGRFAHKPKRLAPGKEKQKGGQEKLQDQRQWIRPGKLSDDLSQTRKLTAGVSSKTVKPDGSSLASSVLGATKTWVSCRPTDWELGACLVPLTASTPHPSSKLSRNPSSSS</sequence>
<organism evidence="2 3">
    <name type="scientific">Aspergillus carbonarius (strain ITEM 5010)</name>
    <dbReference type="NCBI Taxonomy" id="602072"/>
    <lineage>
        <taxon>Eukaryota</taxon>
        <taxon>Fungi</taxon>
        <taxon>Dikarya</taxon>
        <taxon>Ascomycota</taxon>
        <taxon>Pezizomycotina</taxon>
        <taxon>Eurotiomycetes</taxon>
        <taxon>Eurotiomycetidae</taxon>
        <taxon>Eurotiales</taxon>
        <taxon>Aspergillaceae</taxon>
        <taxon>Aspergillus</taxon>
        <taxon>Aspergillus subgen. Circumdati</taxon>
    </lineage>
</organism>
<reference evidence="3" key="1">
    <citation type="journal article" date="2017" name="Genome Biol.">
        <title>Comparative genomics reveals high biological diversity and specific adaptations in the industrially and medically important fungal genus Aspergillus.</title>
        <authorList>
            <person name="de Vries R.P."/>
            <person name="Riley R."/>
            <person name="Wiebenga A."/>
            <person name="Aguilar-Osorio G."/>
            <person name="Amillis S."/>
            <person name="Uchima C.A."/>
            <person name="Anderluh G."/>
            <person name="Asadollahi M."/>
            <person name="Askin M."/>
            <person name="Barry K."/>
            <person name="Battaglia E."/>
            <person name="Bayram O."/>
            <person name="Benocci T."/>
            <person name="Braus-Stromeyer S.A."/>
            <person name="Caldana C."/>
            <person name="Canovas D."/>
            <person name="Cerqueira G.C."/>
            <person name="Chen F."/>
            <person name="Chen W."/>
            <person name="Choi C."/>
            <person name="Clum A."/>
            <person name="Dos Santos R.A."/>
            <person name="Damasio A.R."/>
            <person name="Diallinas G."/>
            <person name="Emri T."/>
            <person name="Fekete E."/>
            <person name="Flipphi M."/>
            <person name="Freyberg S."/>
            <person name="Gallo A."/>
            <person name="Gournas C."/>
            <person name="Habgood R."/>
            <person name="Hainaut M."/>
            <person name="Harispe M.L."/>
            <person name="Henrissat B."/>
            <person name="Hilden K.S."/>
            <person name="Hope R."/>
            <person name="Hossain A."/>
            <person name="Karabika E."/>
            <person name="Karaffa L."/>
            <person name="Karanyi Z."/>
            <person name="Krasevec N."/>
            <person name="Kuo A."/>
            <person name="Kusch H."/>
            <person name="LaButti K."/>
            <person name="Lagendijk E.L."/>
            <person name="Lapidus A."/>
            <person name="Levasseur A."/>
            <person name="Lindquist E."/>
            <person name="Lipzen A."/>
            <person name="Logrieco A.F."/>
            <person name="MacCabe A."/>
            <person name="Maekelae M.R."/>
            <person name="Malavazi I."/>
            <person name="Melin P."/>
            <person name="Meyer V."/>
            <person name="Mielnichuk N."/>
            <person name="Miskei M."/>
            <person name="Molnar A.P."/>
            <person name="Mule G."/>
            <person name="Ngan C.Y."/>
            <person name="Orejas M."/>
            <person name="Orosz E."/>
            <person name="Ouedraogo J.P."/>
            <person name="Overkamp K.M."/>
            <person name="Park H.-S."/>
            <person name="Perrone G."/>
            <person name="Piumi F."/>
            <person name="Punt P.J."/>
            <person name="Ram A.F."/>
            <person name="Ramon A."/>
            <person name="Rauscher S."/>
            <person name="Record E."/>
            <person name="Riano-Pachon D.M."/>
            <person name="Robert V."/>
            <person name="Roehrig J."/>
            <person name="Ruller R."/>
            <person name="Salamov A."/>
            <person name="Salih N.S."/>
            <person name="Samson R.A."/>
            <person name="Sandor E."/>
            <person name="Sanguinetti M."/>
            <person name="Schuetze T."/>
            <person name="Sepcic K."/>
            <person name="Shelest E."/>
            <person name="Sherlock G."/>
            <person name="Sophianopoulou V."/>
            <person name="Squina F.M."/>
            <person name="Sun H."/>
            <person name="Susca A."/>
            <person name="Todd R.B."/>
            <person name="Tsang A."/>
            <person name="Unkles S.E."/>
            <person name="van de Wiele N."/>
            <person name="van Rossen-Uffink D."/>
            <person name="Oliveira J.V."/>
            <person name="Vesth T.C."/>
            <person name="Visser J."/>
            <person name="Yu J.-H."/>
            <person name="Zhou M."/>
            <person name="Andersen M.R."/>
            <person name="Archer D.B."/>
            <person name="Baker S.E."/>
            <person name="Benoit I."/>
            <person name="Brakhage A.A."/>
            <person name="Braus G.H."/>
            <person name="Fischer R."/>
            <person name="Frisvad J.C."/>
            <person name="Goldman G.H."/>
            <person name="Houbraken J."/>
            <person name="Oakley B."/>
            <person name="Pocsi I."/>
            <person name="Scazzocchio C."/>
            <person name="Seiboth B."/>
            <person name="vanKuyk P.A."/>
            <person name="Wortman J."/>
            <person name="Dyer P.S."/>
            <person name="Grigoriev I.V."/>
        </authorList>
    </citation>
    <scope>NUCLEOTIDE SEQUENCE [LARGE SCALE GENOMIC DNA]</scope>
    <source>
        <strain evidence="3">ITEM 5010</strain>
    </source>
</reference>
<dbReference type="VEuPathDB" id="FungiDB:ASPCADRAFT_203914"/>
<proteinExistence type="predicted"/>
<feature type="region of interest" description="Disordered" evidence="1">
    <location>
        <begin position="14"/>
        <end position="72"/>
    </location>
</feature>
<feature type="region of interest" description="Disordered" evidence="1">
    <location>
        <begin position="100"/>
        <end position="119"/>
    </location>
</feature>
<keyword evidence="3" id="KW-1185">Reference proteome</keyword>
<dbReference type="AlphaFoldDB" id="A0A1R3RZY2"/>